<dbReference type="EMBL" id="BSYO01000013">
    <property type="protein sequence ID" value="GMH13840.1"/>
    <property type="molecule type" value="Genomic_DNA"/>
</dbReference>
<dbReference type="PANTHER" id="PTHR11743">
    <property type="entry name" value="VOLTAGE-DEPENDENT ANION-SELECTIVE CHANNEL"/>
    <property type="match status" value="1"/>
</dbReference>
<dbReference type="InterPro" id="IPR027246">
    <property type="entry name" value="Porin_Euk/Tom40"/>
</dbReference>
<evidence type="ECO:0000256" key="7">
    <source>
        <dbReference type="ARBA" id="ARBA00023114"/>
    </source>
</evidence>
<dbReference type="PANTHER" id="PTHR11743:SF27">
    <property type="entry name" value="MITOCHONDRIAL OUTER MEMBRANE PROTEIN PORIN 4"/>
    <property type="match status" value="1"/>
</dbReference>
<dbReference type="Pfam" id="PF01459">
    <property type="entry name" value="Porin_3"/>
    <property type="match status" value="1"/>
</dbReference>
<dbReference type="Gene3D" id="2.40.160.10">
    <property type="entry name" value="Porin"/>
    <property type="match status" value="1"/>
</dbReference>
<sequence length="274" mass="29898">MGPSPYSDIGKRAKDLLTKDYSFDHKFILSVPSSSRMGLTATGLKRDQVFVGNISTQYQTEKTTVDVKVDTYSNVFTRITVNEAFAGIKTSLSFNIPDHKSGKLDVQYLHPHAVVNSSIGLTPTPLLEFNASVGNKDLILGGEVGFDTASASFTKVNAGISFNQPDFSAAVILMDKGQAIKASYFHTLIPSNGTAIAAEMIHRLSNYQNSFTIGSSHEVDPFTLLKTRFSDNGKMAMLCQREWRPKSLVTLSVEYDTKATHSASKFGLTLALKP</sequence>
<reference evidence="9" key="1">
    <citation type="submission" date="2023-05" db="EMBL/GenBank/DDBJ databases">
        <title>Nepenthes gracilis genome sequencing.</title>
        <authorList>
            <person name="Fukushima K."/>
        </authorList>
    </citation>
    <scope>NUCLEOTIDE SEQUENCE</scope>
    <source>
        <strain evidence="9">SING2019-196</strain>
    </source>
</reference>
<dbReference type="FunFam" id="2.40.160.10:FF:000003">
    <property type="entry name" value="Outer mitochondrial membrane protein porin"/>
    <property type="match status" value="1"/>
</dbReference>
<dbReference type="CDD" id="cd07306">
    <property type="entry name" value="Porin3_VDAC"/>
    <property type="match status" value="1"/>
</dbReference>
<proteinExistence type="inferred from homology"/>
<evidence type="ECO:0000256" key="6">
    <source>
        <dbReference type="ARBA" id="ARBA00023065"/>
    </source>
</evidence>
<dbReference type="GO" id="GO:0046930">
    <property type="term" value="C:pore complex"/>
    <property type="evidence" value="ECO:0007669"/>
    <property type="project" value="UniProtKB-KW"/>
</dbReference>
<comment type="similarity">
    <text evidence="2">Belongs to the eukaryotic mitochondrial porin (TC 1.B.8.1) family.</text>
</comment>
<keyword evidence="4" id="KW-1134">Transmembrane beta strand</keyword>
<evidence type="ECO:0008006" key="11">
    <source>
        <dbReference type="Google" id="ProtNLM"/>
    </source>
</evidence>
<evidence type="ECO:0000256" key="4">
    <source>
        <dbReference type="ARBA" id="ARBA00022452"/>
    </source>
</evidence>
<evidence type="ECO:0000256" key="1">
    <source>
        <dbReference type="ARBA" id="ARBA00004370"/>
    </source>
</evidence>
<evidence type="ECO:0000256" key="2">
    <source>
        <dbReference type="ARBA" id="ARBA00009624"/>
    </source>
</evidence>
<dbReference type="GO" id="GO:0008308">
    <property type="term" value="F:voltage-gated monoatomic anion channel activity"/>
    <property type="evidence" value="ECO:0007669"/>
    <property type="project" value="InterPro"/>
</dbReference>
<protein>
    <recommendedName>
        <fullName evidence="11">Mitochondrial outer membrane protein porin 4</fullName>
    </recommendedName>
</protein>
<keyword evidence="6" id="KW-0406">Ion transport</keyword>
<evidence type="ECO:0000313" key="10">
    <source>
        <dbReference type="Proteomes" id="UP001279734"/>
    </source>
</evidence>
<evidence type="ECO:0000256" key="8">
    <source>
        <dbReference type="ARBA" id="ARBA00023136"/>
    </source>
</evidence>
<dbReference type="InterPro" id="IPR001925">
    <property type="entry name" value="Porin_Euk"/>
</dbReference>
<dbReference type="AlphaFoldDB" id="A0AAD3SNA1"/>
<name>A0AAD3SNA1_NEPGR</name>
<keyword evidence="10" id="KW-1185">Reference proteome</keyword>
<accession>A0AAD3SNA1</accession>
<evidence type="ECO:0000256" key="3">
    <source>
        <dbReference type="ARBA" id="ARBA00022448"/>
    </source>
</evidence>
<comment type="caution">
    <text evidence="9">The sequence shown here is derived from an EMBL/GenBank/DDBJ whole genome shotgun (WGS) entry which is preliminary data.</text>
</comment>
<evidence type="ECO:0000313" key="9">
    <source>
        <dbReference type="EMBL" id="GMH13840.1"/>
    </source>
</evidence>
<keyword evidence="5" id="KW-0812">Transmembrane</keyword>
<dbReference type="GO" id="GO:0005741">
    <property type="term" value="C:mitochondrial outer membrane"/>
    <property type="evidence" value="ECO:0007669"/>
    <property type="project" value="InterPro"/>
</dbReference>
<evidence type="ECO:0000256" key="5">
    <source>
        <dbReference type="ARBA" id="ARBA00022692"/>
    </source>
</evidence>
<keyword evidence="7" id="KW-0626">Porin</keyword>
<dbReference type="InterPro" id="IPR023614">
    <property type="entry name" value="Porin_dom_sf"/>
</dbReference>
<comment type="subcellular location">
    <subcellularLocation>
        <location evidence="1">Membrane</location>
    </subcellularLocation>
</comment>
<keyword evidence="3" id="KW-0813">Transport</keyword>
<keyword evidence="8" id="KW-0472">Membrane</keyword>
<organism evidence="9 10">
    <name type="scientific">Nepenthes gracilis</name>
    <name type="common">Slender pitcher plant</name>
    <dbReference type="NCBI Taxonomy" id="150966"/>
    <lineage>
        <taxon>Eukaryota</taxon>
        <taxon>Viridiplantae</taxon>
        <taxon>Streptophyta</taxon>
        <taxon>Embryophyta</taxon>
        <taxon>Tracheophyta</taxon>
        <taxon>Spermatophyta</taxon>
        <taxon>Magnoliopsida</taxon>
        <taxon>eudicotyledons</taxon>
        <taxon>Gunneridae</taxon>
        <taxon>Pentapetalae</taxon>
        <taxon>Caryophyllales</taxon>
        <taxon>Nepenthaceae</taxon>
        <taxon>Nepenthes</taxon>
    </lineage>
</organism>
<dbReference type="Proteomes" id="UP001279734">
    <property type="component" value="Unassembled WGS sequence"/>
</dbReference>
<gene>
    <name evidence="9" type="ORF">Nepgr_015681</name>
</gene>
<dbReference type="GO" id="GO:0015288">
    <property type="term" value="F:porin activity"/>
    <property type="evidence" value="ECO:0007669"/>
    <property type="project" value="UniProtKB-KW"/>
</dbReference>